<evidence type="ECO:0000259" key="2">
    <source>
        <dbReference type="PROSITE" id="PS51222"/>
    </source>
</evidence>
<dbReference type="AlphaFoldDB" id="A0AAP0J3W5"/>
<dbReference type="SMART" id="SM00767">
    <property type="entry name" value="DCD"/>
    <property type="match status" value="1"/>
</dbReference>
<protein>
    <recommendedName>
        <fullName evidence="2">DCD domain-containing protein</fullName>
    </recommendedName>
</protein>
<dbReference type="PANTHER" id="PTHR46444">
    <property type="entry name" value="DCD (DEVELOPMENT AND CELL DEATH) DOMAIN PROTEIN-RELATED"/>
    <property type="match status" value="1"/>
</dbReference>
<evidence type="ECO:0000256" key="1">
    <source>
        <dbReference type="SAM" id="MobiDB-lite"/>
    </source>
</evidence>
<dbReference type="PANTHER" id="PTHR46444:SF11">
    <property type="entry name" value="DCD DOMAIN-CONTAINING PROTEIN"/>
    <property type="match status" value="1"/>
</dbReference>
<dbReference type="Proteomes" id="UP001419268">
    <property type="component" value="Unassembled WGS sequence"/>
</dbReference>
<evidence type="ECO:0000313" key="4">
    <source>
        <dbReference type="Proteomes" id="UP001419268"/>
    </source>
</evidence>
<dbReference type="EMBL" id="JBBNAG010000006">
    <property type="protein sequence ID" value="KAK9126964.1"/>
    <property type="molecule type" value="Genomic_DNA"/>
</dbReference>
<reference evidence="3 4" key="1">
    <citation type="submission" date="2024-01" db="EMBL/GenBank/DDBJ databases">
        <title>Genome assemblies of Stephania.</title>
        <authorList>
            <person name="Yang L."/>
        </authorList>
    </citation>
    <scope>NUCLEOTIDE SEQUENCE [LARGE SCALE GENOMIC DNA]</scope>
    <source>
        <strain evidence="3">JXDWG</strain>
        <tissue evidence="3">Leaf</tissue>
    </source>
</reference>
<feature type="compositionally biased region" description="Low complexity" evidence="1">
    <location>
        <begin position="25"/>
        <end position="37"/>
    </location>
</feature>
<dbReference type="Pfam" id="PF10539">
    <property type="entry name" value="Dev_Cell_Death"/>
    <property type="match status" value="1"/>
</dbReference>
<name>A0AAP0J3W5_9MAGN</name>
<gene>
    <name evidence="3" type="ORF">Scep_015810</name>
</gene>
<dbReference type="PROSITE" id="PS51222">
    <property type="entry name" value="DCD"/>
    <property type="match status" value="1"/>
</dbReference>
<accession>A0AAP0J3W5</accession>
<keyword evidence="4" id="KW-1185">Reference proteome</keyword>
<feature type="domain" description="DCD" evidence="2">
    <location>
        <begin position="238"/>
        <end position="365"/>
    </location>
</feature>
<evidence type="ECO:0000313" key="3">
    <source>
        <dbReference type="EMBL" id="KAK9126964.1"/>
    </source>
</evidence>
<feature type="compositionally biased region" description="Basic and acidic residues" evidence="1">
    <location>
        <begin position="43"/>
        <end position="54"/>
    </location>
</feature>
<dbReference type="InterPro" id="IPR013989">
    <property type="entry name" value="Dev_and_cell_death_domain"/>
</dbReference>
<feature type="compositionally biased region" description="Basic and acidic residues" evidence="1">
    <location>
        <begin position="92"/>
        <end position="101"/>
    </location>
</feature>
<proteinExistence type="predicted"/>
<feature type="region of interest" description="Disordered" evidence="1">
    <location>
        <begin position="1"/>
        <end position="116"/>
    </location>
</feature>
<organism evidence="3 4">
    <name type="scientific">Stephania cephalantha</name>
    <dbReference type="NCBI Taxonomy" id="152367"/>
    <lineage>
        <taxon>Eukaryota</taxon>
        <taxon>Viridiplantae</taxon>
        <taxon>Streptophyta</taxon>
        <taxon>Embryophyta</taxon>
        <taxon>Tracheophyta</taxon>
        <taxon>Spermatophyta</taxon>
        <taxon>Magnoliopsida</taxon>
        <taxon>Ranunculales</taxon>
        <taxon>Menispermaceae</taxon>
        <taxon>Menispermoideae</taxon>
        <taxon>Cissampelideae</taxon>
        <taxon>Stephania</taxon>
    </lineage>
</organism>
<sequence length="562" mass="62298">MRKAKRKGKTTPATAAPSKRGRKGSNSNNPSNAEAEAVTPEPVKADEGTPRVDTDEGVAEGGNGNVCGNEEKGGMEMSEPVEMGSGGEEVEREVMSEEAVKTGEGVGVGGCGEEENREVESEIVNFVDKKVVEGVCNRDEATSEPVKMDEEICEDGNEGKMAVELVKEGEGFKTVCEGEKNMIANETVEGNDEKTEADILNVEGNESKVEKESSDALLTKDTCEPNSLSQHEDPKKADSTMGMIFMCNSRTKRDCFHYNVLGMPSNKKEMVAKIYKGMRLFVFDIDLRLMYGIYKAAGPGGFKIEPKAFQSAFPSQVRFTVLEDCLPLPEEKFRAVIKDNYYGKKKFDCQLKPEQVKNLCKLFQVSTRERSAKQAGRLGIHESLALVNRYGIEERHHVQQEVRYPALGSVKPFPENAGLHERGVSTSAALSSQLPVSHQYSQPPPSYSYERLSAPIYHRRDAEVENQHNGRLIETGHGHREDVAPYDPYILQQTTQSGESFYPTQSGESFYPTQPGESFYPTRSGESFYPTQSGESFYPTQSGESFYHMGLPDQYPPSLHQY</sequence>
<comment type="caution">
    <text evidence="3">The sequence shown here is derived from an EMBL/GenBank/DDBJ whole genome shotgun (WGS) entry which is preliminary data.</text>
</comment>